<evidence type="ECO:0000313" key="4">
    <source>
        <dbReference type="Proteomes" id="UP001220961"/>
    </source>
</evidence>
<gene>
    <name evidence="3" type="ORF">MCAP1_002426</name>
</gene>
<name>A0AAF0IWR0_9BASI</name>
<feature type="transmembrane region" description="Helical" evidence="1">
    <location>
        <begin position="228"/>
        <end position="249"/>
    </location>
</feature>
<proteinExistence type="predicted"/>
<organism evidence="3 4">
    <name type="scientific">Malassezia caprae</name>
    <dbReference type="NCBI Taxonomy" id="1381934"/>
    <lineage>
        <taxon>Eukaryota</taxon>
        <taxon>Fungi</taxon>
        <taxon>Dikarya</taxon>
        <taxon>Basidiomycota</taxon>
        <taxon>Ustilaginomycotina</taxon>
        <taxon>Malasseziomycetes</taxon>
        <taxon>Malasseziales</taxon>
        <taxon>Malasseziaceae</taxon>
        <taxon>Malassezia</taxon>
    </lineage>
</organism>
<keyword evidence="1" id="KW-0812">Transmembrane</keyword>
<dbReference type="PANTHER" id="PTHR31331">
    <property type="entry name" value="LCCL DOMAIN PROTEIN (AFU_ORTHOLOGUE AFUA_5G08630)"/>
    <property type="match status" value="1"/>
</dbReference>
<dbReference type="InterPro" id="IPR036609">
    <property type="entry name" value="LCCL_sf"/>
</dbReference>
<sequence>MWQRVWDWVQGPMVPSVGPPLFPPWAKPPPISLAESLDEECIDLDELGQDTLDESNFDARYTFQCPSGCEDTTLLNPRQVGDKAYNYMPLIVGGRNGTPYRGDSFLCAAAQHAGMIGQRGGCGHLRLVGTYGPYTPIVQNGLKSVPFQAEFPQSFVFEPVLDQKNCTDERWKMYVLNAVLTAFVTLVLRPMPIFLFMLGLWWIGVLLDVVFADVPLQRLEVRDIQQQPGALTSLIVIVLVVVVLAINQVRVIRNSGVLPKFLTLLCIPNVDLPDVFSLTFWNLLKWLNHHKS</sequence>
<dbReference type="Gene3D" id="2.170.130.20">
    <property type="entry name" value="LCCL-like domain"/>
    <property type="match status" value="1"/>
</dbReference>
<feature type="domain" description="LCCL" evidence="2">
    <location>
        <begin position="63"/>
        <end position="145"/>
    </location>
</feature>
<dbReference type="InterPro" id="IPR051957">
    <property type="entry name" value="CRISP-LCCL_domain"/>
</dbReference>
<dbReference type="InterPro" id="IPR004043">
    <property type="entry name" value="LCCL"/>
</dbReference>
<dbReference type="EMBL" id="CP119911">
    <property type="protein sequence ID" value="WFD20182.1"/>
    <property type="molecule type" value="Genomic_DNA"/>
</dbReference>
<reference evidence="3" key="1">
    <citation type="submission" date="2023-03" db="EMBL/GenBank/DDBJ databases">
        <title>Mating type loci evolution in Malassezia.</title>
        <authorList>
            <person name="Coelho M.A."/>
        </authorList>
    </citation>
    <scope>NUCLEOTIDE SEQUENCE</scope>
    <source>
        <strain evidence="3">CBS 10434</strain>
    </source>
</reference>
<dbReference type="SUPFAM" id="SSF69848">
    <property type="entry name" value="LCCL domain"/>
    <property type="match status" value="1"/>
</dbReference>
<evidence type="ECO:0000256" key="1">
    <source>
        <dbReference type="SAM" id="Phobius"/>
    </source>
</evidence>
<dbReference type="Pfam" id="PF03815">
    <property type="entry name" value="LCCL"/>
    <property type="match status" value="1"/>
</dbReference>
<dbReference type="PROSITE" id="PS50820">
    <property type="entry name" value="LCCL"/>
    <property type="match status" value="1"/>
</dbReference>
<evidence type="ECO:0000313" key="3">
    <source>
        <dbReference type="EMBL" id="WFD20182.1"/>
    </source>
</evidence>
<keyword evidence="4" id="KW-1185">Reference proteome</keyword>
<accession>A0AAF0IWR0</accession>
<dbReference type="PANTHER" id="PTHR31331:SF1">
    <property type="entry name" value="CYSTEINE RICH SECRETORY PROTEIN LCCL DOMAIN CONTAINING 2"/>
    <property type="match status" value="1"/>
</dbReference>
<protein>
    <recommendedName>
        <fullName evidence="2">LCCL domain-containing protein</fullName>
    </recommendedName>
</protein>
<keyword evidence="1" id="KW-0472">Membrane</keyword>
<keyword evidence="1" id="KW-1133">Transmembrane helix</keyword>
<dbReference type="AlphaFoldDB" id="A0AAF0IWR0"/>
<evidence type="ECO:0000259" key="2">
    <source>
        <dbReference type="PROSITE" id="PS50820"/>
    </source>
</evidence>
<dbReference type="Proteomes" id="UP001220961">
    <property type="component" value="Chromosome 4"/>
</dbReference>